<gene>
    <name evidence="5" type="ORF">SI8410_09012051</name>
</gene>
<dbReference type="PANTHER" id="PTHR13056:SF0">
    <property type="entry name" value="VACUOLAR FUSION PROTEIN CCZ1 HOMOLOG-RELATED"/>
    <property type="match status" value="1"/>
</dbReference>
<organism evidence="5 6">
    <name type="scientific">Spirodela intermedia</name>
    <name type="common">Intermediate duckweed</name>
    <dbReference type="NCBI Taxonomy" id="51605"/>
    <lineage>
        <taxon>Eukaryota</taxon>
        <taxon>Viridiplantae</taxon>
        <taxon>Streptophyta</taxon>
        <taxon>Embryophyta</taxon>
        <taxon>Tracheophyta</taxon>
        <taxon>Spermatophyta</taxon>
        <taxon>Magnoliopsida</taxon>
        <taxon>Liliopsida</taxon>
        <taxon>Araceae</taxon>
        <taxon>Lemnoideae</taxon>
        <taxon>Spirodela</taxon>
    </lineage>
</organism>
<dbReference type="GO" id="GO:0035658">
    <property type="term" value="C:Mon1-Ccz1 complex"/>
    <property type="evidence" value="ECO:0007669"/>
    <property type="project" value="InterPro"/>
</dbReference>
<evidence type="ECO:0000256" key="2">
    <source>
        <dbReference type="SAM" id="MobiDB-lite"/>
    </source>
</evidence>
<dbReference type="InterPro" id="IPR043987">
    <property type="entry name" value="CCZ1/INTU/HSP4_longin_1"/>
</dbReference>
<name>A0A7I8KU53_SPIIN</name>
<dbReference type="InterPro" id="IPR013176">
    <property type="entry name" value="Ccz1"/>
</dbReference>
<dbReference type="GO" id="GO:0016192">
    <property type="term" value="P:vesicle-mediated transport"/>
    <property type="evidence" value="ECO:0007669"/>
    <property type="project" value="InterPro"/>
</dbReference>
<accession>A0A7I8KU53</accession>
<dbReference type="AlphaFoldDB" id="A0A7I8KU53"/>
<sequence length="515" mass="58170">MGLSSGTIVNEGVQFCVFDLKRGQHEGEEVDKILYFFPFDCPYSVQLSVIGLSEGLITFTRIFSPEAPCEVIEAERHTHVFYQAEPDIWMVMIVEKNKDTEHVWRCDGLRVVLKEVHSLFVMFYGPLQSLLDKQPSGDLARSHLYSFVTDYLTDFHVGKKFQLPSFRESLGERGTIQMLTIEREVAIEVQSLVTVLESCAGRSAMFSSLVLFQNLLVSSTLSPDDTVNVFAYAVMRLTPQALSLGTNSWSYLRRGPSPNVTNLSPLSTTSASLEDHQHRSNDSSSGNQDPNYNVPRALQREKWSKGKDGFLVTDIWLKESGSSIAANPSVWLKQAEQRMFLLIYQHRSMTVVLLVPVNSLSNGEKDLPMLKQQVIENAAQKIVRVEERLSKGWPGENANHVKGYRYLLLDTDHNISRASPPGKVATLTKDSLLALNKLRKEIDLEKNRAERSDSKREKDVEVCVRARNNAWIIARMSRGKELYMVLDKANETILFASDAVEKFSNRYCDGAFSLD</sequence>
<feature type="region of interest" description="Disordered" evidence="2">
    <location>
        <begin position="260"/>
        <end position="293"/>
    </location>
</feature>
<dbReference type="EMBL" id="LR746272">
    <property type="protein sequence ID" value="CAA7401373.1"/>
    <property type="molecule type" value="Genomic_DNA"/>
</dbReference>
<dbReference type="InterPro" id="IPR043988">
    <property type="entry name" value="CCZ1/INTU_longin_2"/>
</dbReference>
<feature type="domain" description="CCZ1/INTU second Longin" evidence="4">
    <location>
        <begin position="208"/>
        <end position="378"/>
    </location>
</feature>
<evidence type="ECO:0000259" key="4">
    <source>
        <dbReference type="Pfam" id="PF19032"/>
    </source>
</evidence>
<dbReference type="OrthoDB" id="240546at2759"/>
<feature type="compositionally biased region" description="Polar residues" evidence="2">
    <location>
        <begin position="260"/>
        <end position="272"/>
    </location>
</feature>
<protein>
    <submittedName>
        <fullName evidence="5">Uncharacterized protein</fullName>
    </submittedName>
</protein>
<dbReference type="Pfam" id="PF19031">
    <property type="entry name" value="Intu_longin_1"/>
    <property type="match status" value="1"/>
</dbReference>
<keyword evidence="6" id="KW-1185">Reference proteome</keyword>
<evidence type="ECO:0000313" key="5">
    <source>
        <dbReference type="EMBL" id="CAA7401373.1"/>
    </source>
</evidence>
<feature type="compositionally biased region" description="Polar residues" evidence="2">
    <location>
        <begin position="282"/>
        <end position="291"/>
    </location>
</feature>
<comment type="similarity">
    <text evidence="1">Belongs to the CCZ1 family.</text>
</comment>
<evidence type="ECO:0000256" key="1">
    <source>
        <dbReference type="ARBA" id="ARBA00005352"/>
    </source>
</evidence>
<evidence type="ECO:0000313" key="6">
    <source>
        <dbReference type="Proteomes" id="UP000663760"/>
    </source>
</evidence>
<reference evidence="5" key="1">
    <citation type="submission" date="2020-02" db="EMBL/GenBank/DDBJ databases">
        <authorList>
            <person name="Scholz U."/>
            <person name="Mascher M."/>
            <person name="Fiebig A."/>
        </authorList>
    </citation>
    <scope>NUCLEOTIDE SEQUENCE</scope>
</reference>
<proteinExistence type="inferred from homology"/>
<feature type="domain" description="CCZ1/INTU/HSP4 first Longin" evidence="3">
    <location>
        <begin position="15"/>
        <end position="125"/>
    </location>
</feature>
<dbReference type="PANTHER" id="PTHR13056">
    <property type="entry name" value="VACUOLAR FUSION PROTEIN CCZ1 HOMOLOG-RELATED"/>
    <property type="match status" value="1"/>
</dbReference>
<dbReference type="Proteomes" id="UP000663760">
    <property type="component" value="Chromosome 9"/>
</dbReference>
<dbReference type="Pfam" id="PF19032">
    <property type="entry name" value="Intu_longin_2"/>
    <property type="match status" value="1"/>
</dbReference>
<evidence type="ECO:0000259" key="3">
    <source>
        <dbReference type="Pfam" id="PF19031"/>
    </source>
</evidence>